<dbReference type="Pfam" id="PF20505">
    <property type="entry name" value="DUF6731"/>
    <property type="match status" value="1"/>
</dbReference>
<accession>R4K4F8</accession>
<organism evidence="1 2">
    <name type="scientific">Clostridium pasteurianum BC1</name>
    <dbReference type="NCBI Taxonomy" id="86416"/>
    <lineage>
        <taxon>Bacteria</taxon>
        <taxon>Bacillati</taxon>
        <taxon>Bacillota</taxon>
        <taxon>Clostridia</taxon>
        <taxon>Eubacteriales</taxon>
        <taxon>Clostridiaceae</taxon>
        <taxon>Clostridium</taxon>
    </lineage>
</organism>
<sequence>MSAVNGKLELSVGRTTNFLGKPKLKKLVNFFKRNKEVTSNLKVKMVDNDTIRLIDLMSNKANDQIEISITKDDPKTFNKILNAINFVFDAALDTTFDKCKKIV</sequence>
<dbReference type="HOGENOM" id="CLU_2258867_0_0_9"/>
<dbReference type="AlphaFoldDB" id="R4K4F8"/>
<name>R4K4F8_CLOPA</name>
<dbReference type="InterPro" id="IPR046618">
    <property type="entry name" value="DUF6731"/>
</dbReference>
<gene>
    <name evidence="1" type="ORF">Clopa_3205</name>
</gene>
<dbReference type="Proteomes" id="UP000013523">
    <property type="component" value="Chromosome"/>
</dbReference>
<proteinExistence type="predicted"/>
<evidence type="ECO:0000313" key="2">
    <source>
        <dbReference type="Proteomes" id="UP000013523"/>
    </source>
</evidence>
<keyword evidence="2" id="KW-1185">Reference proteome</keyword>
<protein>
    <submittedName>
        <fullName evidence="1">Uncharacterized protein</fullName>
    </submittedName>
</protein>
<dbReference type="EMBL" id="CP003261">
    <property type="protein sequence ID" value="AGK98017.1"/>
    <property type="molecule type" value="Genomic_DNA"/>
</dbReference>
<reference evidence="1 2" key="1">
    <citation type="submission" date="2012-01" db="EMBL/GenBank/DDBJ databases">
        <title>Complete sequence of chromosome of Clostridium pasteurianum BC1.</title>
        <authorList>
            <consortium name="US DOE Joint Genome Institute"/>
            <person name="Lucas S."/>
            <person name="Han J."/>
            <person name="Lapidus A."/>
            <person name="Cheng J.-F."/>
            <person name="Goodwin L."/>
            <person name="Pitluck S."/>
            <person name="Peters L."/>
            <person name="Mikhailova N."/>
            <person name="Teshima H."/>
            <person name="Detter J.C."/>
            <person name="Han C."/>
            <person name="Tapia R."/>
            <person name="Land M."/>
            <person name="Hauser L."/>
            <person name="Kyrpides N."/>
            <person name="Ivanova N."/>
            <person name="Pagani I."/>
            <person name="Dunn J."/>
            <person name="Taghavi S."/>
            <person name="Francis A."/>
            <person name="van der Lelie D."/>
            <person name="Woyke T."/>
        </authorList>
    </citation>
    <scope>NUCLEOTIDE SEQUENCE [LARGE SCALE GENOMIC DNA]</scope>
    <source>
        <strain evidence="1 2">BC1</strain>
    </source>
</reference>
<dbReference type="PATRIC" id="fig|86416.3.peg.3194"/>
<dbReference type="KEGG" id="cpas:Clopa_3205"/>
<evidence type="ECO:0000313" key="1">
    <source>
        <dbReference type="EMBL" id="AGK98017.1"/>
    </source>
</evidence>